<dbReference type="InterPro" id="IPR050643">
    <property type="entry name" value="Periplasmic_pilus_chap"/>
</dbReference>
<dbReference type="PANTHER" id="PTHR30251:SF4">
    <property type="entry name" value="SLR1668 PROTEIN"/>
    <property type="match status" value="1"/>
</dbReference>
<dbReference type="EMBL" id="BMQM01000047">
    <property type="protein sequence ID" value="GGR74092.1"/>
    <property type="molecule type" value="Genomic_DNA"/>
</dbReference>
<dbReference type="Gene3D" id="2.60.40.10">
    <property type="entry name" value="Immunoglobulins"/>
    <property type="match status" value="1"/>
</dbReference>
<keyword evidence="2" id="KW-1185">Reference proteome</keyword>
<dbReference type="InterPro" id="IPR013783">
    <property type="entry name" value="Ig-like_fold"/>
</dbReference>
<dbReference type="PANTHER" id="PTHR30251">
    <property type="entry name" value="PILUS ASSEMBLY CHAPERONE"/>
    <property type="match status" value="1"/>
</dbReference>
<name>A0ABQ2RX01_9DEIO</name>
<reference evidence="2" key="1">
    <citation type="journal article" date="2019" name="Int. J. Syst. Evol. Microbiol.">
        <title>The Global Catalogue of Microorganisms (GCM) 10K type strain sequencing project: providing services to taxonomists for standard genome sequencing and annotation.</title>
        <authorList>
            <consortium name="The Broad Institute Genomics Platform"/>
            <consortium name="The Broad Institute Genome Sequencing Center for Infectious Disease"/>
            <person name="Wu L."/>
            <person name="Ma J."/>
        </authorList>
    </citation>
    <scope>NUCLEOTIDE SEQUENCE [LARGE SCALE GENOMIC DNA]</scope>
    <source>
        <strain evidence="2">JCM 31404</strain>
    </source>
</reference>
<accession>A0ABQ2RX01</accession>
<dbReference type="InterPro" id="IPR008962">
    <property type="entry name" value="PapD-like_sf"/>
</dbReference>
<evidence type="ECO:0000313" key="2">
    <source>
        <dbReference type="Proteomes" id="UP000634308"/>
    </source>
</evidence>
<evidence type="ECO:0000313" key="1">
    <source>
        <dbReference type="EMBL" id="GGR74092.1"/>
    </source>
</evidence>
<sequence length="226" mass="23659">MGVLLAGQVDAARFVMSPVLLNLNPAQGLTTSTTVTNTDTDEAAFTAEVVAWTQRDGQEVLVPTRDAVVSPGSFTVAAGRSQVVRVALRQTPTSASVTYRLILRQKVTAAPSGAAGATGATITPRYVFSLPLFVERSAAKPQISVTLSPAGAPRALVLRNSGDGYGVFRNIRVTAGGQAFDLGAQYVLSGVTMQVPLPAEAQNAATLEFTATDRDQKPVRLMVDAK</sequence>
<dbReference type="SUPFAM" id="SSF49354">
    <property type="entry name" value="PapD-like"/>
    <property type="match status" value="1"/>
</dbReference>
<dbReference type="Proteomes" id="UP000634308">
    <property type="component" value="Unassembled WGS sequence"/>
</dbReference>
<comment type="caution">
    <text evidence="1">The sequence shown here is derived from an EMBL/GenBank/DDBJ whole genome shotgun (WGS) entry which is preliminary data.</text>
</comment>
<evidence type="ECO:0008006" key="3">
    <source>
        <dbReference type="Google" id="ProtNLM"/>
    </source>
</evidence>
<proteinExistence type="predicted"/>
<organism evidence="1 2">
    <name type="scientific">Deinococcus seoulensis</name>
    <dbReference type="NCBI Taxonomy" id="1837379"/>
    <lineage>
        <taxon>Bacteria</taxon>
        <taxon>Thermotogati</taxon>
        <taxon>Deinococcota</taxon>
        <taxon>Deinococci</taxon>
        <taxon>Deinococcales</taxon>
        <taxon>Deinococcaceae</taxon>
        <taxon>Deinococcus</taxon>
    </lineage>
</organism>
<gene>
    <name evidence="1" type="ORF">GCM10008959_39160</name>
</gene>
<protein>
    <recommendedName>
        <fullName evidence="3">Molecular chaperone</fullName>
    </recommendedName>
</protein>